<comment type="caution">
    <text evidence="2">The sequence shown here is derived from an EMBL/GenBank/DDBJ whole genome shotgun (WGS) entry which is preliminary data.</text>
</comment>
<evidence type="ECO:0000313" key="2">
    <source>
        <dbReference type="EMBL" id="RGR73011.1"/>
    </source>
</evidence>
<keyword evidence="1" id="KW-1133">Transmembrane helix</keyword>
<organism evidence="2 3">
    <name type="scientific">Bacteroides caccae</name>
    <dbReference type="NCBI Taxonomy" id="47678"/>
    <lineage>
        <taxon>Bacteria</taxon>
        <taxon>Pseudomonadati</taxon>
        <taxon>Bacteroidota</taxon>
        <taxon>Bacteroidia</taxon>
        <taxon>Bacteroidales</taxon>
        <taxon>Bacteroidaceae</taxon>
        <taxon>Bacteroides</taxon>
    </lineage>
</organism>
<keyword evidence="1" id="KW-0812">Transmembrane</keyword>
<dbReference type="RefSeq" id="WP_122139110.1">
    <property type="nucleotide sequence ID" value="NZ_JAQCWB010000029.1"/>
</dbReference>
<protein>
    <submittedName>
        <fullName evidence="2">Uncharacterized protein</fullName>
    </submittedName>
</protein>
<dbReference type="EMBL" id="QRUO01000004">
    <property type="protein sequence ID" value="RGR73011.1"/>
    <property type="molecule type" value="Genomic_DNA"/>
</dbReference>
<name>A0A412FXW6_9BACE</name>
<dbReference type="AlphaFoldDB" id="A0A412FXW6"/>
<evidence type="ECO:0000256" key="1">
    <source>
        <dbReference type="SAM" id="Phobius"/>
    </source>
</evidence>
<accession>A0A412FXW6</accession>
<reference evidence="2 3" key="1">
    <citation type="submission" date="2018-08" db="EMBL/GenBank/DDBJ databases">
        <title>A genome reference for cultivated species of the human gut microbiota.</title>
        <authorList>
            <person name="Zou Y."/>
            <person name="Xue W."/>
            <person name="Luo G."/>
        </authorList>
    </citation>
    <scope>NUCLEOTIDE SEQUENCE [LARGE SCALE GENOMIC DNA]</scope>
    <source>
        <strain evidence="2 3">AF24-29LB</strain>
    </source>
</reference>
<proteinExistence type="predicted"/>
<feature type="transmembrane region" description="Helical" evidence="1">
    <location>
        <begin position="6"/>
        <end position="27"/>
    </location>
</feature>
<gene>
    <name evidence="2" type="ORF">DWY26_06840</name>
</gene>
<evidence type="ECO:0000313" key="3">
    <source>
        <dbReference type="Proteomes" id="UP000284205"/>
    </source>
</evidence>
<keyword evidence="1" id="KW-0472">Membrane</keyword>
<sequence>MSVRYWYTLPKMGCGRLILSMVGLHGYKHRRRMRQNLTYPLVIYVKHGKPVYLLSCKRGR</sequence>
<dbReference type="Proteomes" id="UP000284205">
    <property type="component" value="Unassembled WGS sequence"/>
</dbReference>